<organism evidence="10 11">
    <name type="scientific">Gemmatirosa kalamazoonensis</name>
    <dbReference type="NCBI Taxonomy" id="861299"/>
    <lineage>
        <taxon>Bacteria</taxon>
        <taxon>Pseudomonadati</taxon>
        <taxon>Gemmatimonadota</taxon>
        <taxon>Gemmatimonadia</taxon>
        <taxon>Gemmatimonadales</taxon>
        <taxon>Gemmatimonadaceae</taxon>
        <taxon>Gemmatirosa</taxon>
    </lineage>
</organism>
<keyword evidence="3" id="KW-0813">Transport</keyword>
<evidence type="ECO:0000256" key="5">
    <source>
        <dbReference type="ARBA" id="ARBA00022692"/>
    </source>
</evidence>
<dbReference type="AlphaFoldDB" id="W0RG51"/>
<feature type="transmembrane region" description="Helical" evidence="8">
    <location>
        <begin position="53"/>
        <end position="73"/>
    </location>
</feature>
<feature type="transmembrane region" description="Helical" evidence="8">
    <location>
        <begin position="85"/>
        <end position="104"/>
    </location>
</feature>
<dbReference type="STRING" id="861299.J421_1763"/>
<evidence type="ECO:0000256" key="1">
    <source>
        <dbReference type="ARBA" id="ARBA00004651"/>
    </source>
</evidence>
<feature type="transmembrane region" description="Helical" evidence="8">
    <location>
        <begin position="225"/>
        <end position="245"/>
    </location>
</feature>
<dbReference type="PROSITE" id="PS00216">
    <property type="entry name" value="SUGAR_TRANSPORT_1"/>
    <property type="match status" value="1"/>
</dbReference>
<dbReference type="InterPro" id="IPR020846">
    <property type="entry name" value="MFS_dom"/>
</dbReference>
<dbReference type="PANTHER" id="PTHR43271">
    <property type="entry name" value="BLL2771 PROTEIN"/>
    <property type="match status" value="1"/>
</dbReference>
<evidence type="ECO:0000259" key="9">
    <source>
        <dbReference type="PROSITE" id="PS50850"/>
    </source>
</evidence>
<evidence type="ECO:0000256" key="3">
    <source>
        <dbReference type="ARBA" id="ARBA00022448"/>
    </source>
</evidence>
<keyword evidence="6 8" id="KW-1133">Transmembrane helix</keyword>
<dbReference type="PATRIC" id="fig|861299.3.peg.1792"/>
<feature type="transmembrane region" description="Helical" evidence="8">
    <location>
        <begin position="370"/>
        <end position="391"/>
    </location>
</feature>
<dbReference type="Proteomes" id="UP000019151">
    <property type="component" value="Chromosome"/>
</dbReference>
<dbReference type="CDD" id="cd17324">
    <property type="entry name" value="MFS_NepI_like"/>
    <property type="match status" value="1"/>
</dbReference>
<dbReference type="Gene3D" id="1.20.1250.20">
    <property type="entry name" value="MFS general substrate transporter like domains"/>
    <property type="match status" value="1"/>
</dbReference>
<dbReference type="eggNOG" id="COG2814">
    <property type="taxonomic scope" value="Bacteria"/>
</dbReference>
<dbReference type="FunCoup" id="W0RG51">
    <property type="interactions" value="54"/>
</dbReference>
<keyword evidence="11" id="KW-1185">Reference proteome</keyword>
<dbReference type="GO" id="GO:0022857">
    <property type="term" value="F:transmembrane transporter activity"/>
    <property type="evidence" value="ECO:0007669"/>
    <property type="project" value="InterPro"/>
</dbReference>
<dbReference type="InterPro" id="IPR011701">
    <property type="entry name" value="MFS"/>
</dbReference>
<gene>
    <name evidence="10" type="ORF">J421_1763</name>
</gene>
<evidence type="ECO:0000313" key="11">
    <source>
        <dbReference type="Proteomes" id="UP000019151"/>
    </source>
</evidence>
<evidence type="ECO:0000256" key="7">
    <source>
        <dbReference type="ARBA" id="ARBA00023136"/>
    </source>
</evidence>
<protein>
    <submittedName>
        <fullName evidence="10">Major facilitator superfamily MFS_1</fullName>
    </submittedName>
</protein>
<dbReference type="PANTHER" id="PTHR43271:SF1">
    <property type="entry name" value="INNER MEMBRANE TRANSPORT PROTEIN YNFM"/>
    <property type="match status" value="1"/>
</dbReference>
<keyword evidence="5 8" id="KW-0812">Transmembrane</keyword>
<feature type="domain" description="Major facilitator superfamily (MFS) profile" evidence="9">
    <location>
        <begin position="15"/>
        <end position="392"/>
    </location>
</feature>
<comment type="similarity">
    <text evidence="2">Belongs to the major facilitator superfamily.</text>
</comment>
<feature type="transmembrane region" description="Helical" evidence="8">
    <location>
        <begin position="21"/>
        <end position="41"/>
    </location>
</feature>
<keyword evidence="7 8" id="KW-0472">Membrane</keyword>
<dbReference type="InterPro" id="IPR036259">
    <property type="entry name" value="MFS_trans_sf"/>
</dbReference>
<dbReference type="RefSeq" id="WP_025410804.1">
    <property type="nucleotide sequence ID" value="NZ_CP007128.1"/>
</dbReference>
<dbReference type="KEGG" id="gba:J421_1763"/>
<dbReference type="HOGENOM" id="CLU_001265_19_3_0"/>
<feature type="transmembrane region" description="Helical" evidence="8">
    <location>
        <begin position="174"/>
        <end position="193"/>
    </location>
</feature>
<feature type="transmembrane region" description="Helical" evidence="8">
    <location>
        <begin position="144"/>
        <end position="162"/>
    </location>
</feature>
<keyword evidence="4" id="KW-1003">Cell membrane</keyword>
<dbReference type="EMBL" id="CP007128">
    <property type="protein sequence ID" value="AHG89300.1"/>
    <property type="molecule type" value="Genomic_DNA"/>
</dbReference>
<dbReference type="GO" id="GO:0005886">
    <property type="term" value="C:plasma membrane"/>
    <property type="evidence" value="ECO:0007669"/>
    <property type="project" value="UniProtKB-SubCell"/>
</dbReference>
<reference evidence="10 11" key="1">
    <citation type="journal article" date="2014" name="Genome Announc.">
        <title>Genome Sequence and Methylome of Soil Bacterium Gemmatirosa kalamazoonensis KBS708T, a Member of the Rarely Cultivated Gemmatimonadetes Phylum.</title>
        <authorList>
            <person name="Debruyn J.M."/>
            <person name="Radosevich M."/>
            <person name="Wommack K.E."/>
            <person name="Polson S.W."/>
            <person name="Hauser L.J."/>
            <person name="Fawaz M.N."/>
            <person name="Korlach J."/>
            <person name="Tsai Y.C."/>
        </authorList>
    </citation>
    <scope>NUCLEOTIDE SEQUENCE [LARGE SCALE GENOMIC DNA]</scope>
    <source>
        <strain evidence="10 11">KBS708</strain>
    </source>
</reference>
<evidence type="ECO:0000256" key="8">
    <source>
        <dbReference type="SAM" id="Phobius"/>
    </source>
</evidence>
<evidence type="ECO:0000256" key="2">
    <source>
        <dbReference type="ARBA" id="ARBA00008335"/>
    </source>
</evidence>
<proteinExistence type="inferred from homology"/>
<feature type="transmembrane region" description="Helical" evidence="8">
    <location>
        <begin position="257"/>
        <end position="280"/>
    </location>
</feature>
<evidence type="ECO:0000256" key="4">
    <source>
        <dbReference type="ARBA" id="ARBA00022475"/>
    </source>
</evidence>
<feature type="transmembrane region" description="Helical" evidence="8">
    <location>
        <begin position="311"/>
        <end position="335"/>
    </location>
</feature>
<dbReference type="PROSITE" id="PS50850">
    <property type="entry name" value="MFS"/>
    <property type="match status" value="1"/>
</dbReference>
<accession>W0RG51</accession>
<dbReference type="InParanoid" id="W0RG51"/>
<sequence>MSTSTEARIVRGTPAFRRTNLAMFAAGFSTFALVYCVQPLMPELARTFRVSAATSALALSVTTGVLAAALLVVGALAESWGRKPIMAGALMAAALLTLLTAVVPSWHALLALRAVEGLAFAGLPALAMAYLGEEIDPGSIGLAMGLYIGGSALGGMSGRLLTSALADVATWREAVAAVGVLGVVAAIVFARSLPPSRHFVARPAVLRSMLAAYGDHLRDARLVRLFAEAFLLMGSFVTSYNYLAFRLLAPPYALRQSAVGAIFLVYLVGIGSSTWVGAMAGRLGRPAALRSSIALMLGGVALTAARPLAAVIAGVVVLTFGFFGAHSTASSWVGLQARGAKAQASSLYLFFYYAGASIAGWVGGLCWSTWGWTGVAAFVGALLCLALGTAFDLRGSGAEAAALVGRR</sequence>
<dbReference type="InterPro" id="IPR005829">
    <property type="entry name" value="Sugar_transporter_CS"/>
</dbReference>
<comment type="subcellular location">
    <subcellularLocation>
        <location evidence="1">Cell membrane</location>
        <topology evidence="1">Multi-pass membrane protein</topology>
    </subcellularLocation>
</comment>
<evidence type="ECO:0000256" key="6">
    <source>
        <dbReference type="ARBA" id="ARBA00022989"/>
    </source>
</evidence>
<evidence type="ECO:0000313" key="10">
    <source>
        <dbReference type="EMBL" id="AHG89300.1"/>
    </source>
</evidence>
<dbReference type="SUPFAM" id="SSF103473">
    <property type="entry name" value="MFS general substrate transporter"/>
    <property type="match status" value="1"/>
</dbReference>
<feature type="transmembrane region" description="Helical" evidence="8">
    <location>
        <begin position="347"/>
        <end position="364"/>
    </location>
</feature>
<dbReference type="Pfam" id="PF07690">
    <property type="entry name" value="MFS_1"/>
    <property type="match status" value="1"/>
</dbReference>
<name>W0RG51_9BACT</name>